<comment type="similarity">
    <text evidence="1">Belongs to the DPCD family.</text>
</comment>
<dbReference type="PANTHER" id="PTHR31921:SF1">
    <property type="entry name" value="PROTEIN DPCD"/>
    <property type="match status" value="1"/>
</dbReference>
<proteinExistence type="inferred from homology"/>
<evidence type="ECO:0000256" key="1">
    <source>
        <dbReference type="ARBA" id="ARBA00010597"/>
    </source>
</evidence>
<organism evidence="3">
    <name type="scientific">Myxobolus squamalis</name>
    <name type="common">Myxosporean</name>
    <dbReference type="NCBI Taxonomy" id="59785"/>
    <lineage>
        <taxon>Eukaryota</taxon>
        <taxon>Metazoa</taxon>
        <taxon>Cnidaria</taxon>
        <taxon>Myxozoa</taxon>
        <taxon>Myxosporea</taxon>
        <taxon>Bivalvulida</taxon>
        <taxon>Platysporina</taxon>
        <taxon>Myxobolidae</taxon>
        <taxon>Myxobolus</taxon>
    </lineage>
</organism>
<dbReference type="InterPro" id="IPR026224">
    <property type="entry name" value="DPCD"/>
</dbReference>
<dbReference type="PANTHER" id="PTHR31921">
    <property type="entry name" value="PROTEIN DPCD"/>
    <property type="match status" value="1"/>
</dbReference>
<sequence length="110" mass="13192">MLYRVDSKDHFMWKLKNIPFPVEVFRIEVENDQIVIRTTNNKYLKKFRIPDMDRFNYKIKQDDITFFHHSCILTIMYSKPKEIVENEQNTLNAVEQHAITMAESNGIPEV</sequence>
<dbReference type="AlphaFoldDB" id="A0A6B2FZT2"/>
<name>A0A6B2FZT2_MYXSQ</name>
<evidence type="ECO:0000256" key="2">
    <source>
        <dbReference type="ARBA" id="ARBA00020330"/>
    </source>
</evidence>
<evidence type="ECO:0000313" key="3">
    <source>
        <dbReference type="EMBL" id="NDJ97224.1"/>
    </source>
</evidence>
<reference evidence="3" key="1">
    <citation type="submission" date="2018-11" db="EMBL/GenBank/DDBJ databases">
        <title>Myxobolus squamalis genome and transcriptome.</title>
        <authorList>
            <person name="Yahalomi D."/>
            <person name="Atkinson S.D."/>
            <person name="Neuhof M."/>
            <person name="Chang E.S."/>
            <person name="Philippe H."/>
            <person name="Cartwright P."/>
            <person name="Bartholomew J.L."/>
            <person name="Huchon D."/>
        </authorList>
    </citation>
    <scope>NUCLEOTIDE SEQUENCE</scope>
    <source>
        <strain evidence="3">71B08</strain>
        <tissue evidence="3">Whole</tissue>
    </source>
</reference>
<protein>
    <recommendedName>
        <fullName evidence="2">Protein DPCD</fullName>
    </recommendedName>
</protein>
<accession>A0A6B2FZT2</accession>
<dbReference type="PRINTS" id="PR02065">
    <property type="entry name" value="PROTEINDPCD"/>
</dbReference>
<dbReference type="EMBL" id="GHBR01002398">
    <property type="protein sequence ID" value="NDJ97224.1"/>
    <property type="molecule type" value="Transcribed_RNA"/>
</dbReference>
<dbReference type="Pfam" id="PF14913">
    <property type="entry name" value="DPCD"/>
    <property type="match status" value="1"/>
</dbReference>